<comment type="caution">
    <text evidence="2">The sequence shown here is derived from an EMBL/GenBank/DDBJ whole genome shotgun (WGS) entry which is preliminary data.</text>
</comment>
<dbReference type="Proteomes" id="UP001527925">
    <property type="component" value="Unassembled WGS sequence"/>
</dbReference>
<dbReference type="EMBL" id="JADGIZ020000018">
    <property type="protein sequence ID" value="KAL2916133.1"/>
    <property type="molecule type" value="Genomic_DNA"/>
</dbReference>
<organism evidence="2 3">
    <name type="scientific">Polyrhizophydium stewartii</name>
    <dbReference type="NCBI Taxonomy" id="2732419"/>
    <lineage>
        <taxon>Eukaryota</taxon>
        <taxon>Fungi</taxon>
        <taxon>Fungi incertae sedis</taxon>
        <taxon>Chytridiomycota</taxon>
        <taxon>Chytridiomycota incertae sedis</taxon>
        <taxon>Chytridiomycetes</taxon>
        <taxon>Rhizophydiales</taxon>
        <taxon>Rhizophydiales incertae sedis</taxon>
        <taxon>Polyrhizophydium</taxon>
    </lineage>
</organism>
<feature type="region of interest" description="Disordered" evidence="1">
    <location>
        <begin position="1"/>
        <end position="172"/>
    </location>
</feature>
<keyword evidence="3" id="KW-1185">Reference proteome</keyword>
<name>A0ABR4N9D9_9FUNG</name>
<evidence type="ECO:0000256" key="1">
    <source>
        <dbReference type="SAM" id="MobiDB-lite"/>
    </source>
</evidence>
<feature type="compositionally biased region" description="Low complexity" evidence="1">
    <location>
        <begin position="120"/>
        <end position="137"/>
    </location>
</feature>
<evidence type="ECO:0000313" key="2">
    <source>
        <dbReference type="EMBL" id="KAL2916133.1"/>
    </source>
</evidence>
<feature type="compositionally biased region" description="Acidic residues" evidence="1">
    <location>
        <begin position="138"/>
        <end position="148"/>
    </location>
</feature>
<sequence>MDADGAHRPAARSGTPHSAAKAAAAAWRHRTAQHPTQASDATLLPDDDADGRAADNTAHAAVGDAPVVGSRQPNPSPPRRITPRPPSATRTTASPRALRRPATTARRQNTAWAAPPPASDPAHLDAAQAQAANTTDDSSADDTVIDDNADAHSDAADGDAAGGDAADYGDGADDAAGDVETIARILASAEIEPYLSRFEGFAEIAAGMSDDVLSALVGDNDATSPVEVLVSRRSLRRTNSGLGRSESVSDDDKELLEIQRNIEVETALLREDEALTARLKRAVEIADREIVRMRDQAETRRWRMMAKTSIV</sequence>
<reference evidence="2 3" key="1">
    <citation type="submission" date="2023-09" db="EMBL/GenBank/DDBJ databases">
        <title>Pangenome analysis of Batrachochytrium dendrobatidis and related Chytrids.</title>
        <authorList>
            <person name="Yacoub M.N."/>
            <person name="Stajich J.E."/>
            <person name="James T.Y."/>
        </authorList>
    </citation>
    <scope>NUCLEOTIDE SEQUENCE [LARGE SCALE GENOMIC DNA]</scope>
    <source>
        <strain evidence="2 3">JEL0888</strain>
    </source>
</reference>
<accession>A0ABR4N9D9</accession>
<protein>
    <submittedName>
        <fullName evidence="2">Uncharacterized protein</fullName>
    </submittedName>
</protein>
<evidence type="ECO:0000313" key="3">
    <source>
        <dbReference type="Proteomes" id="UP001527925"/>
    </source>
</evidence>
<feature type="compositionally biased region" description="Low complexity" evidence="1">
    <location>
        <begin position="158"/>
        <end position="169"/>
    </location>
</feature>
<feature type="compositionally biased region" description="Pro residues" evidence="1">
    <location>
        <begin position="74"/>
        <end position="86"/>
    </location>
</feature>
<feature type="compositionally biased region" description="Low complexity" evidence="1">
    <location>
        <begin position="87"/>
        <end position="113"/>
    </location>
</feature>
<gene>
    <name evidence="2" type="ORF">HK105_204224</name>
</gene>
<proteinExistence type="predicted"/>